<evidence type="ECO:0000256" key="7">
    <source>
        <dbReference type="ARBA" id="ARBA00023273"/>
    </source>
</evidence>
<dbReference type="Gene3D" id="2.130.10.10">
    <property type="entry name" value="YVTN repeat-like/Quinoprotein amine dehydrogenase"/>
    <property type="match status" value="2"/>
</dbReference>
<evidence type="ECO:0000313" key="12">
    <source>
        <dbReference type="RefSeq" id="XP_002739751.1"/>
    </source>
</evidence>
<dbReference type="RefSeq" id="XP_002739751.1">
    <property type="nucleotide sequence ID" value="XM_002739705.2"/>
</dbReference>
<dbReference type="PANTHER" id="PTHR15722:SF2">
    <property type="entry name" value="INTRAFLAGELLAR TRANSPORT PROTEIN 172 HOMOLOG"/>
    <property type="match status" value="1"/>
</dbReference>
<evidence type="ECO:0000256" key="6">
    <source>
        <dbReference type="ARBA" id="ARBA00023069"/>
    </source>
</evidence>
<keyword evidence="6" id="KW-0969">Cilium</keyword>
<feature type="domain" description="IF140/IFT172/WDR19 TPR" evidence="10">
    <location>
        <begin position="892"/>
        <end position="1219"/>
    </location>
</feature>
<keyword evidence="11" id="KW-1185">Reference proteome</keyword>
<comment type="subcellular location">
    <subcellularLocation>
        <location evidence="1">Cell projection</location>
        <location evidence="1">Cilium</location>
    </subcellularLocation>
</comment>
<dbReference type="GeneID" id="100376289"/>
<dbReference type="Proteomes" id="UP000694865">
    <property type="component" value="Unplaced"/>
</dbReference>
<dbReference type="Gene3D" id="1.25.40.10">
    <property type="entry name" value="Tetratricopeptide repeat domain"/>
    <property type="match status" value="1"/>
</dbReference>
<comment type="similarity">
    <text evidence="8">Belongs to the IFT172 family.</text>
</comment>
<evidence type="ECO:0000259" key="9">
    <source>
        <dbReference type="Pfam" id="PF23387"/>
    </source>
</evidence>
<dbReference type="InterPro" id="IPR001680">
    <property type="entry name" value="WD40_rpt"/>
</dbReference>
<reference evidence="12" key="1">
    <citation type="submission" date="2025-08" db="UniProtKB">
        <authorList>
            <consortium name="RefSeq"/>
        </authorList>
    </citation>
    <scope>IDENTIFICATION</scope>
    <source>
        <tissue evidence="12">Testes</tissue>
    </source>
</reference>
<dbReference type="InterPro" id="IPR036322">
    <property type="entry name" value="WD40_repeat_dom_sf"/>
</dbReference>
<dbReference type="InterPro" id="IPR056157">
    <property type="entry name" value="TPR_IFT80_172_dom"/>
</dbReference>
<evidence type="ECO:0000256" key="5">
    <source>
        <dbReference type="ARBA" id="ARBA00022803"/>
    </source>
</evidence>
<feature type="domain" description="IFT80/172/WDR35 TPR" evidence="9">
    <location>
        <begin position="627"/>
        <end position="756"/>
    </location>
</feature>
<dbReference type="SMART" id="SM00320">
    <property type="entry name" value="WD40"/>
    <property type="match status" value="7"/>
</dbReference>
<keyword evidence="4" id="KW-0677">Repeat</keyword>
<dbReference type="InterPro" id="IPR011990">
    <property type="entry name" value="TPR-like_helical_dom_sf"/>
</dbReference>
<keyword evidence="7" id="KW-0966">Cell projection</keyword>
<evidence type="ECO:0000256" key="4">
    <source>
        <dbReference type="ARBA" id="ARBA00022737"/>
    </source>
</evidence>
<name>A0ABM0GXU6_SACKO</name>
<evidence type="ECO:0000313" key="11">
    <source>
        <dbReference type="Proteomes" id="UP000694865"/>
    </source>
</evidence>
<dbReference type="InterPro" id="IPR056168">
    <property type="entry name" value="TPR_IF140/IFT172/WDR19"/>
</dbReference>
<dbReference type="SUPFAM" id="SSF50978">
    <property type="entry name" value="WD40 repeat-like"/>
    <property type="match status" value="2"/>
</dbReference>
<dbReference type="Pfam" id="PF24762">
    <property type="entry name" value="TPR_IF140-IFT172"/>
    <property type="match status" value="1"/>
</dbReference>
<evidence type="ECO:0000259" key="10">
    <source>
        <dbReference type="Pfam" id="PF24762"/>
    </source>
</evidence>
<accession>A0ABM0GXU6</accession>
<protein>
    <submittedName>
        <fullName evidence="12">Intraflagellar transport protein 172 homolog</fullName>
    </submittedName>
</protein>
<dbReference type="SUPFAM" id="SSF48452">
    <property type="entry name" value="TPR-like"/>
    <property type="match status" value="1"/>
</dbReference>
<proteinExistence type="inferred from homology"/>
<dbReference type="Gene3D" id="1.25.40.470">
    <property type="match status" value="2"/>
</dbReference>
<keyword evidence="3" id="KW-0853">WD repeat</keyword>
<evidence type="ECO:0000256" key="2">
    <source>
        <dbReference type="ARBA" id="ARBA00022473"/>
    </source>
</evidence>
<dbReference type="Pfam" id="PF00400">
    <property type="entry name" value="WD40"/>
    <property type="match status" value="3"/>
</dbReference>
<dbReference type="PANTHER" id="PTHR15722">
    <property type="entry name" value="IFT140/172-RELATED"/>
    <property type="match status" value="1"/>
</dbReference>
<organism evidence="11 12">
    <name type="scientific">Saccoglossus kowalevskii</name>
    <name type="common">Acorn worm</name>
    <dbReference type="NCBI Taxonomy" id="10224"/>
    <lineage>
        <taxon>Eukaryota</taxon>
        <taxon>Metazoa</taxon>
        <taxon>Hemichordata</taxon>
        <taxon>Enteropneusta</taxon>
        <taxon>Harrimaniidae</taxon>
        <taxon>Saccoglossus</taxon>
    </lineage>
</organism>
<keyword evidence="5" id="KW-0802">TPR repeat</keyword>
<sequence>MQLKHMKTLLTPQDGAAKITAIAWAPNNNKLAVCTVDRVILLYDENGERRDKFSTKPADAKYGKKSYTVKGLAFSPDSSKIAVGQTDNIIYVYKIGDDWGEKKVICNKFVQQSAVTCMQWPPDNSIVFGLADGKVRIANVKTNKSSTVYGTDSFVVSLASNASGKGVLSGHADGSIVRYFFEDEGTGESQGKICTHSCPPYALSWAGNSIMAAGCDKRIIVYGKEGRIVQQFDFTRDPEEHEFTTAANSPSGQSVVIGSYNRLRVFNWGPRRGMWEEAKMKEIPNLYTITALSWKKDGSRLVAGTLCGGVELFDCCLRRSIYKNKFEMTYVGLSQVIIKNLSSGTRVVLKSHYGYEIDEVKILGKDRYLVGHTSDTLLLGDLITNKLSEVPWQNTGGNEKFFFENETVCMIFNAGELSLVEYGANEVLGCVRTEFMNPHLISVRLNERKQLNVEDNKKMAYLVDLKTISIMDLIMGFNMATVTHDSKIDWLELNETGHKLLFRDKRLKLHLYDIDTQTKTTILNYCTYVQWVPQSDVVVAQNRGNLCVWYNIDSPERVTMFPIKGDIVDLDRVEGKTDVIVNEGVTTISYTLDEGLIEFGTAIDDGDYSRAVAFLETLEKSNETEAMWKTLSKLSLEAKQLHIAERCYAAMGDVSKARYLRSVNKAAENAKKEIGGDGTSHYVVRAKLATLNKQFKEAEAVYLEQNNIDEAMEMYQLLHKWDESIQVAEAKGHPELENLRRNYYQWLMETGQEEKAGDLKENEGDYHAAINLYMKAGLPARAARLATSREELMTNQDIIQRIAAALIKGEFYERAGDLFEKIGNSQRALECYRRGKAYRRAVELARNVYPQDVVKLEEEWGDYLVSQKQMDAAINHYIEAGISLKAIDAAISSRQWNKAVQIVELQDPAVASRYYHKIAKHYSGINDYETAEKYYVRADMPREAIDMYTTAGKWEAAHRLAITCMKPEDVAVLYITQAQQMESQGKFREAERLYITVEEPDMAITMYKKQRQYDHMVRLVKHYHPDLLGDTHLHLAKELESETSLRQAEHHYTEAGDWKAAVNMYRVHDMWDESYRVAKAHGGVTAAKQVAYLWAKNLGGDSAVKLLNRFGLLEAAIDYAAENCAFDFAFDLAKSGMKNKMPDIQLKHAMYLEDEGKFALAEAEFIKASKPKEAVLMYVHNQDWDSAQRVAEQYDPDSVSDVLVGQARFAFEQKEFQKAEAFLLRAQRPELAIKYYKNAEMWQDALRVCKEYIPNKLEALQDEYEREVLSRGTKGAESLISQAREWEASGEYTRAIDCYLKVTPKQTSDGHLLEQSWTKAAELSAKFMGVRKAMEVTKLVCPRLIEVGRFSAAAELYLSADMIKEAIETFIEGEEWDKAKRVAKEMDPRYERYVDEKYKEFLKDQGKAESLIAVDVIAALDMYVNRGQWDKCIENAEKQGYKVLHKYVALYATHLIKENNIQKALDLYVSHGAPANQQNFNIYKRICMELFSAPDTDKPETYKIWAGLRDMLLDLTENLAKSSEAKSPQHEEFETLLLIAHYYACRSACLGQQALETLSAKLSISLLRHTEIIPADKAFYEAGIAAKREGLDNMAFVFLNRYLDLTEAIEEGSLDMLDNSDFQETDIPFEVPLPERQLVSEDKKEEVKEWVLAVSMDQKVEQILDMDERDTYVGSLVALNTGIRSLPCVISGYPVLRNKLEFKRPGKAANKDDWNKFLMATKMSHSSECQDVLKFIGQWCGATPSPSYSFQ</sequence>
<evidence type="ECO:0000256" key="8">
    <source>
        <dbReference type="ARBA" id="ARBA00038130"/>
    </source>
</evidence>
<evidence type="ECO:0000256" key="1">
    <source>
        <dbReference type="ARBA" id="ARBA00004138"/>
    </source>
</evidence>
<gene>
    <name evidence="12" type="primary">LOC100376289</name>
</gene>
<evidence type="ECO:0000256" key="3">
    <source>
        <dbReference type="ARBA" id="ARBA00022574"/>
    </source>
</evidence>
<dbReference type="InterPro" id="IPR015943">
    <property type="entry name" value="WD40/YVTN_repeat-like_dom_sf"/>
</dbReference>
<dbReference type="Pfam" id="PF23387">
    <property type="entry name" value="TPR_IFT80_172"/>
    <property type="match status" value="1"/>
</dbReference>
<keyword evidence="2" id="KW-0217">Developmental protein</keyword>